<evidence type="ECO:0000256" key="1">
    <source>
        <dbReference type="ARBA" id="ARBA00004608"/>
    </source>
</evidence>
<evidence type="ECO:0000313" key="9">
    <source>
        <dbReference type="EMBL" id="KCV70526.1"/>
    </source>
</evidence>
<dbReference type="InterPro" id="IPR005024">
    <property type="entry name" value="Snf7_fam"/>
</dbReference>
<evidence type="ECO:0000256" key="2">
    <source>
        <dbReference type="ARBA" id="ARBA00006190"/>
    </source>
</evidence>
<keyword evidence="7" id="KW-0175">Coiled coil</keyword>
<keyword evidence="10" id="KW-1185">Reference proteome</keyword>
<feature type="compositionally biased region" description="Low complexity" evidence="8">
    <location>
        <begin position="1"/>
        <end position="19"/>
    </location>
</feature>
<dbReference type="GO" id="GO:0032511">
    <property type="term" value="P:late endosome to vacuole transport via multivesicular body sorting pathway"/>
    <property type="evidence" value="ECO:0007669"/>
    <property type="project" value="TreeGrafter"/>
</dbReference>
<keyword evidence="6" id="KW-0472">Membrane</keyword>
<dbReference type="Gene3D" id="1.10.287.1060">
    <property type="entry name" value="ESAT-6-like"/>
    <property type="match status" value="1"/>
</dbReference>
<dbReference type="GO" id="GO:0015031">
    <property type="term" value="P:protein transport"/>
    <property type="evidence" value="ECO:0007669"/>
    <property type="project" value="UniProtKB-KW"/>
</dbReference>
<organism evidence="9">
    <name type="scientific">Fonticula alba</name>
    <name type="common">Slime mold</name>
    <dbReference type="NCBI Taxonomy" id="691883"/>
    <lineage>
        <taxon>Eukaryota</taxon>
        <taxon>Rotosphaerida</taxon>
        <taxon>Fonticulaceae</taxon>
        <taxon>Fonticula</taxon>
    </lineage>
</organism>
<gene>
    <name evidence="9" type="ORF">H696_02873</name>
</gene>
<evidence type="ECO:0000256" key="5">
    <source>
        <dbReference type="ARBA" id="ARBA00022927"/>
    </source>
</evidence>
<comment type="subcellular location">
    <subcellularLocation>
        <location evidence="1">Endosome membrane</location>
    </subcellularLocation>
</comment>
<dbReference type="GO" id="GO:0000815">
    <property type="term" value="C:ESCRT III complex"/>
    <property type="evidence" value="ECO:0007669"/>
    <property type="project" value="TreeGrafter"/>
</dbReference>
<dbReference type="Pfam" id="PF03357">
    <property type="entry name" value="Snf7"/>
    <property type="match status" value="1"/>
</dbReference>
<evidence type="ECO:0000313" key="10">
    <source>
        <dbReference type="Proteomes" id="UP000030693"/>
    </source>
</evidence>
<dbReference type="GeneID" id="20527598"/>
<dbReference type="OrthoDB" id="441172at2759"/>
<evidence type="ECO:0000256" key="6">
    <source>
        <dbReference type="ARBA" id="ARBA00023136"/>
    </source>
</evidence>
<dbReference type="GO" id="GO:0005771">
    <property type="term" value="C:multivesicular body"/>
    <property type="evidence" value="ECO:0007669"/>
    <property type="project" value="TreeGrafter"/>
</dbReference>
<keyword evidence="4" id="KW-0967">Endosome</keyword>
<name>A0A058Z8X0_FONAL</name>
<protein>
    <recommendedName>
        <fullName evidence="11">Charged multivesicular body protein 6</fullName>
    </recommendedName>
</protein>
<evidence type="ECO:0000256" key="7">
    <source>
        <dbReference type="SAM" id="Coils"/>
    </source>
</evidence>
<dbReference type="PANTHER" id="PTHR22761:SF5">
    <property type="entry name" value="CHARGED MULTIVESICULAR BODY PROTEIN 6"/>
    <property type="match status" value="1"/>
</dbReference>
<dbReference type="STRING" id="691883.A0A058Z8X0"/>
<evidence type="ECO:0000256" key="8">
    <source>
        <dbReference type="SAM" id="MobiDB-lite"/>
    </source>
</evidence>
<comment type="similarity">
    <text evidence="2">Belongs to the SNF7 family.</text>
</comment>
<dbReference type="Proteomes" id="UP000030693">
    <property type="component" value="Unassembled WGS sequence"/>
</dbReference>
<reference evidence="9" key="1">
    <citation type="submission" date="2013-04" db="EMBL/GenBank/DDBJ databases">
        <title>The Genome Sequence of Fonticula alba ATCC 38817.</title>
        <authorList>
            <consortium name="The Broad Institute Genomics Platform"/>
            <person name="Russ C."/>
            <person name="Cuomo C."/>
            <person name="Burger G."/>
            <person name="Gray M.W."/>
            <person name="Holland P.W.H."/>
            <person name="King N."/>
            <person name="Lang F.B.F."/>
            <person name="Roger A.J."/>
            <person name="Ruiz-Trillo I."/>
            <person name="Brown M."/>
            <person name="Walker B."/>
            <person name="Young S."/>
            <person name="Zeng Q."/>
            <person name="Gargeya S."/>
            <person name="Fitzgerald M."/>
            <person name="Haas B."/>
            <person name="Abouelleil A."/>
            <person name="Allen A.W."/>
            <person name="Alvarado L."/>
            <person name="Arachchi H.M."/>
            <person name="Berlin A.M."/>
            <person name="Chapman S.B."/>
            <person name="Gainer-Dewar J."/>
            <person name="Goldberg J."/>
            <person name="Griggs A."/>
            <person name="Gujja S."/>
            <person name="Hansen M."/>
            <person name="Howarth C."/>
            <person name="Imamovic A."/>
            <person name="Ireland A."/>
            <person name="Larimer J."/>
            <person name="McCowan C."/>
            <person name="Murphy C."/>
            <person name="Pearson M."/>
            <person name="Poon T.W."/>
            <person name="Priest M."/>
            <person name="Roberts A."/>
            <person name="Saif S."/>
            <person name="Shea T."/>
            <person name="Sisk P."/>
            <person name="Sykes S."/>
            <person name="Wortman J."/>
            <person name="Nusbaum C."/>
            <person name="Birren B."/>
        </authorList>
    </citation>
    <scope>NUCLEOTIDE SEQUENCE [LARGE SCALE GENOMIC DNA]</scope>
    <source>
        <strain evidence="9">ATCC 38817</strain>
    </source>
</reference>
<accession>A0A058Z8X0</accession>
<dbReference type="GO" id="GO:0006900">
    <property type="term" value="P:vesicle budding from membrane"/>
    <property type="evidence" value="ECO:0007669"/>
    <property type="project" value="TreeGrafter"/>
</dbReference>
<dbReference type="EMBL" id="KB932204">
    <property type="protein sequence ID" value="KCV70526.1"/>
    <property type="molecule type" value="Genomic_DNA"/>
</dbReference>
<keyword evidence="5" id="KW-0653">Protein transport</keyword>
<proteinExistence type="inferred from homology"/>
<dbReference type="PANTHER" id="PTHR22761">
    <property type="entry name" value="CHARGED MULTIVESICULAR BODY PROTEIN"/>
    <property type="match status" value="1"/>
</dbReference>
<dbReference type="eggNOG" id="KOG2910">
    <property type="taxonomic scope" value="Eukaryota"/>
</dbReference>
<evidence type="ECO:0000256" key="3">
    <source>
        <dbReference type="ARBA" id="ARBA00022448"/>
    </source>
</evidence>
<keyword evidence="3" id="KW-0813">Transport</keyword>
<sequence>MGAIFSRRSSGSPSSPNPNATITEHDRAVLNLKNQRDRLQKYERQLEALTAKEIEAAKTLLQQGDKKRALMCMKRKKLRERDLANITGLLDNVHHTISTLEFAKVQVDVVSSLKDGSEALKRLNDLMNIDKVDLIMADTAEAIAYQNGATNARPV</sequence>
<dbReference type="AlphaFoldDB" id="A0A058Z8X0"/>
<dbReference type="RefSeq" id="XP_009495042.1">
    <property type="nucleotide sequence ID" value="XM_009496767.1"/>
</dbReference>
<dbReference type="OMA" id="RIMEETH"/>
<feature type="coiled-coil region" evidence="7">
    <location>
        <begin position="25"/>
        <end position="59"/>
    </location>
</feature>
<feature type="region of interest" description="Disordered" evidence="8">
    <location>
        <begin position="1"/>
        <end position="22"/>
    </location>
</feature>
<evidence type="ECO:0008006" key="11">
    <source>
        <dbReference type="Google" id="ProtNLM"/>
    </source>
</evidence>
<evidence type="ECO:0000256" key="4">
    <source>
        <dbReference type="ARBA" id="ARBA00022753"/>
    </source>
</evidence>